<name>A0ABQ5ZVF0_9GAMM</name>
<keyword evidence="3" id="KW-1185">Reference proteome</keyword>
<reference evidence="3" key="1">
    <citation type="journal article" date="2019" name="Int. J. Syst. Evol. Microbiol.">
        <title>The Global Catalogue of Microorganisms (GCM) 10K type strain sequencing project: providing services to taxonomists for standard genome sequencing and annotation.</title>
        <authorList>
            <consortium name="The Broad Institute Genomics Platform"/>
            <consortium name="The Broad Institute Genome Sequencing Center for Infectious Disease"/>
            <person name="Wu L."/>
            <person name="Ma J."/>
        </authorList>
    </citation>
    <scope>NUCLEOTIDE SEQUENCE [LARGE SCALE GENOMIC DNA]</scope>
    <source>
        <strain evidence="3">NBRC 100033</strain>
    </source>
</reference>
<dbReference type="RefSeq" id="WP_027852025.1">
    <property type="nucleotide sequence ID" value="NZ_BSOR01000015.1"/>
</dbReference>
<proteinExistence type="predicted"/>
<evidence type="ECO:0008006" key="4">
    <source>
        <dbReference type="Google" id="ProtNLM"/>
    </source>
</evidence>
<dbReference type="EMBL" id="BSOR01000015">
    <property type="protein sequence ID" value="GLR63407.1"/>
    <property type="molecule type" value="Genomic_DNA"/>
</dbReference>
<protein>
    <recommendedName>
        <fullName evidence="4">Molecular chaperone</fullName>
    </recommendedName>
</protein>
<gene>
    <name evidence="2" type="ORF">GCM10007878_08420</name>
</gene>
<evidence type="ECO:0000256" key="1">
    <source>
        <dbReference type="SAM" id="MobiDB-lite"/>
    </source>
</evidence>
<dbReference type="Proteomes" id="UP001156682">
    <property type="component" value="Unassembled WGS sequence"/>
</dbReference>
<organism evidence="2 3">
    <name type="scientific">Marinospirillum insulare</name>
    <dbReference type="NCBI Taxonomy" id="217169"/>
    <lineage>
        <taxon>Bacteria</taxon>
        <taxon>Pseudomonadati</taxon>
        <taxon>Pseudomonadota</taxon>
        <taxon>Gammaproteobacteria</taxon>
        <taxon>Oceanospirillales</taxon>
        <taxon>Oceanospirillaceae</taxon>
        <taxon>Marinospirillum</taxon>
    </lineage>
</organism>
<evidence type="ECO:0000313" key="3">
    <source>
        <dbReference type="Proteomes" id="UP001156682"/>
    </source>
</evidence>
<sequence>MSLLLFDLAEVNRDQLTSCELKLAALESWLKNLPLAHPEGSCQALSQFLEEFNQLKFLPLRRLEWLNLIQPLVHQVTQGLDTGSHFEQEGDLAQNLQNLLAQGYKRVVNDLLKLRDQLPPPILARSLLQALYNALKESSALILRSCLLSVNAPANTWQELNLLYHLACQSRLQHKNLTTNSPKNCEEAYFQVVLLALIQAETLRSDEVTLVYPLLAEAAALLNRLAEDNPNQLFIISAEHQYIPQRSGLDAQNAKPTPPQKNTHPKGRGLSLDTRILIDALNTHLAKSQLSKRLSQHLAACLGEANDRITPRIETNDPIELVLGLRSVHFHMNNKRPLESLVAGGNLNEKPKDNPFITASQDDPWSAAFDAGENTSNGHIQLVEMQTNLSTSLDEELNKRHPIYSLTQVNASATGYCIFWQGEEVPLLKTGELVAFREAVSDPWQAGLIRWVKDVQQGLQMGIERLGGRMQPCAVKPIIKIGEQRDFMPGFLIPELQVLGIPAGLITPLLPFREGQKVEISYSQGVEKAKLFKLVSSPGAFNQFELEPLGVKGLSLH</sequence>
<accession>A0ABQ5ZVF0</accession>
<feature type="region of interest" description="Disordered" evidence="1">
    <location>
        <begin position="248"/>
        <end position="269"/>
    </location>
</feature>
<evidence type="ECO:0000313" key="2">
    <source>
        <dbReference type="EMBL" id="GLR63407.1"/>
    </source>
</evidence>
<comment type="caution">
    <text evidence="2">The sequence shown here is derived from an EMBL/GenBank/DDBJ whole genome shotgun (WGS) entry which is preliminary data.</text>
</comment>